<protein>
    <recommendedName>
        <fullName evidence="1">Terpene synthase N-terminal domain-containing protein</fullName>
    </recommendedName>
</protein>
<evidence type="ECO:0000313" key="2">
    <source>
        <dbReference type="EMBL" id="OEL32971.1"/>
    </source>
</evidence>
<organism evidence="2 3">
    <name type="scientific">Dichanthelium oligosanthes</name>
    <dbReference type="NCBI Taxonomy" id="888268"/>
    <lineage>
        <taxon>Eukaryota</taxon>
        <taxon>Viridiplantae</taxon>
        <taxon>Streptophyta</taxon>
        <taxon>Embryophyta</taxon>
        <taxon>Tracheophyta</taxon>
        <taxon>Spermatophyta</taxon>
        <taxon>Magnoliopsida</taxon>
        <taxon>Liliopsida</taxon>
        <taxon>Poales</taxon>
        <taxon>Poaceae</taxon>
        <taxon>PACMAD clade</taxon>
        <taxon>Panicoideae</taxon>
        <taxon>Panicodae</taxon>
        <taxon>Paniceae</taxon>
        <taxon>Dichantheliinae</taxon>
        <taxon>Dichanthelium</taxon>
    </lineage>
</organism>
<name>A0A1E5W6G3_9POAL</name>
<dbReference type="STRING" id="888268.A0A1E5W6G3"/>
<evidence type="ECO:0000259" key="1">
    <source>
        <dbReference type="Pfam" id="PF01397"/>
    </source>
</evidence>
<dbReference type="InterPro" id="IPR008930">
    <property type="entry name" value="Terpenoid_cyclase/PrenylTrfase"/>
</dbReference>
<reference evidence="2 3" key="1">
    <citation type="submission" date="2016-09" db="EMBL/GenBank/DDBJ databases">
        <title>The draft genome of Dichanthelium oligosanthes: A C3 panicoid grass species.</title>
        <authorList>
            <person name="Studer A.J."/>
            <person name="Schnable J.C."/>
            <person name="Brutnell T.P."/>
        </authorList>
    </citation>
    <scope>NUCLEOTIDE SEQUENCE [LARGE SCALE GENOMIC DNA]</scope>
    <source>
        <strain evidence="3">cv. Kellogg 1175</strain>
        <tissue evidence="2">Leaf</tissue>
    </source>
</reference>
<dbReference type="Pfam" id="PF01397">
    <property type="entry name" value="Terpene_synth"/>
    <property type="match status" value="1"/>
</dbReference>
<dbReference type="OrthoDB" id="1877784at2759"/>
<dbReference type="Gene3D" id="1.50.10.130">
    <property type="entry name" value="Terpene synthase, N-terminal domain"/>
    <property type="match status" value="1"/>
</dbReference>
<feature type="domain" description="Terpene synthase N-terminal" evidence="1">
    <location>
        <begin position="18"/>
        <end position="118"/>
    </location>
</feature>
<comment type="caution">
    <text evidence="2">The sequence shown here is derived from an EMBL/GenBank/DDBJ whole genome shotgun (WGS) entry which is preliminary data.</text>
</comment>
<dbReference type="Proteomes" id="UP000095767">
    <property type="component" value="Unassembled WGS sequence"/>
</dbReference>
<keyword evidence="3" id="KW-1185">Reference proteome</keyword>
<gene>
    <name evidence="2" type="ORF">BAE44_0006010</name>
</gene>
<sequence>LPYSPAEQDCRRQYTLSVWGDFFLTYQPCTTEELLSMEKKAQARKEEVRWILLDAGTSDDLARKLDHVDELERLGVDYQYKDTHELLCAVYHDKDGGSSDLYVTLLRFYPLHENVFQVTWH</sequence>
<dbReference type="InterPro" id="IPR036965">
    <property type="entry name" value="Terpene_synth_N_sf"/>
</dbReference>
<dbReference type="EMBL" id="LWDX02020099">
    <property type="protein sequence ID" value="OEL32971.1"/>
    <property type="molecule type" value="Genomic_DNA"/>
</dbReference>
<feature type="non-terminal residue" evidence="2">
    <location>
        <position position="1"/>
    </location>
</feature>
<dbReference type="AlphaFoldDB" id="A0A1E5W6G3"/>
<evidence type="ECO:0000313" key="3">
    <source>
        <dbReference type="Proteomes" id="UP000095767"/>
    </source>
</evidence>
<dbReference type="GO" id="GO:0010333">
    <property type="term" value="F:terpene synthase activity"/>
    <property type="evidence" value="ECO:0007669"/>
    <property type="project" value="InterPro"/>
</dbReference>
<dbReference type="InterPro" id="IPR001906">
    <property type="entry name" value="Terpene_synth_N"/>
</dbReference>
<proteinExistence type="predicted"/>
<accession>A0A1E5W6G3</accession>
<dbReference type="SUPFAM" id="SSF48239">
    <property type="entry name" value="Terpenoid cyclases/Protein prenyltransferases"/>
    <property type="match status" value="1"/>
</dbReference>